<evidence type="ECO:0000313" key="3">
    <source>
        <dbReference type="Proteomes" id="UP000320710"/>
    </source>
</evidence>
<evidence type="ECO:0000256" key="1">
    <source>
        <dbReference type="SAM" id="SignalP"/>
    </source>
</evidence>
<comment type="caution">
    <text evidence="2">The sequence shown here is derived from an EMBL/GenBank/DDBJ whole genome shotgun (WGS) entry which is preliminary data.</text>
</comment>
<evidence type="ECO:0000313" key="2">
    <source>
        <dbReference type="EMBL" id="TQI84792.1"/>
    </source>
</evidence>
<sequence>MTKGYVSFLSIIPFMVANYAYAFSMADVGDIINKEIIAANGKKITIKANEPGEIKSTIKLGVGQAIEFSPGVWTCSASPCIVIDNASQVIGSGIYRTQLKLSSASSGPIIQSADYEKLSSLSEKNALKIASPLDGDRKSLPGVKYIKIKDITIDGGDGKKASVNGVEIYGLWFWLEDVSIERFSGDALVTQFIPSGSVHPDENDAMESYFTRVKLISNKGNGWTMRGPHDSIVSGMIAANNGGWGIDVLHKEGFYSGGGLMLTNTHLYANGNGMRTESGANILAYGIESEANKGVGLLLRSNDSIVQGTFYANRTYGVQIGDDESYSGVNNLNLQLHNNKIAQLKWGNNAGHNMINAVVFPNDSSQRYFEGSPSNTDYVATSGPNAVQQFPGGISMDSDRNTYGIKESIK</sequence>
<dbReference type="Gene3D" id="2.160.20.10">
    <property type="entry name" value="Single-stranded right-handed beta-helix, Pectin lyase-like"/>
    <property type="match status" value="1"/>
</dbReference>
<organism evidence="2 3">
    <name type="scientific">Serratia marcescens</name>
    <dbReference type="NCBI Taxonomy" id="615"/>
    <lineage>
        <taxon>Bacteria</taxon>
        <taxon>Pseudomonadati</taxon>
        <taxon>Pseudomonadota</taxon>
        <taxon>Gammaproteobacteria</taxon>
        <taxon>Enterobacterales</taxon>
        <taxon>Yersiniaceae</taxon>
        <taxon>Serratia</taxon>
    </lineage>
</organism>
<proteinExistence type="predicted"/>
<name>A0AA46QC96_SERMA</name>
<dbReference type="InterPro" id="IPR012334">
    <property type="entry name" value="Pectin_lyas_fold"/>
</dbReference>
<evidence type="ECO:0008006" key="4">
    <source>
        <dbReference type="Google" id="ProtNLM"/>
    </source>
</evidence>
<dbReference type="Proteomes" id="UP000320710">
    <property type="component" value="Unassembled WGS sequence"/>
</dbReference>
<accession>A0AA46QC96</accession>
<dbReference type="AlphaFoldDB" id="A0AA46QC96"/>
<dbReference type="EMBL" id="VFMJ01000001">
    <property type="protein sequence ID" value="TQI84792.1"/>
    <property type="molecule type" value="Genomic_DNA"/>
</dbReference>
<dbReference type="InterPro" id="IPR011050">
    <property type="entry name" value="Pectin_lyase_fold/virulence"/>
</dbReference>
<gene>
    <name evidence="2" type="ORF">FHU12_2312</name>
</gene>
<reference evidence="2 3" key="1">
    <citation type="submission" date="2019-06" db="EMBL/GenBank/DDBJ databases">
        <authorList>
            <person name="Deangelis K."/>
            <person name="Huntemann M."/>
            <person name="Clum A."/>
            <person name="Pillay M."/>
            <person name="Palaniappan K."/>
            <person name="Varghese N."/>
            <person name="Mikhailova N."/>
            <person name="Stamatis D."/>
            <person name="Reddy T."/>
            <person name="Daum C."/>
            <person name="Shapiro N."/>
            <person name="Ivanova N."/>
            <person name="Kyrpides N."/>
            <person name="Woyke T."/>
        </authorList>
    </citation>
    <scope>NUCLEOTIDE SEQUENCE [LARGE SCALE GENOMIC DNA]</scope>
    <source>
        <strain evidence="2 3">106R</strain>
    </source>
</reference>
<feature type="chain" id="PRO_5041448510" description="Right-handed parallel beta-helix repeat-containing protein" evidence="1">
    <location>
        <begin position="23"/>
        <end position="410"/>
    </location>
</feature>
<reference evidence="2 3" key="2">
    <citation type="submission" date="2019-07" db="EMBL/GenBank/DDBJ databases">
        <title>Investigation of anaerobic lignin degradation for improved lignocellulosic biofuels.</title>
        <authorList>
            <person name="Deangelis K.PhD."/>
        </authorList>
    </citation>
    <scope>NUCLEOTIDE SEQUENCE [LARGE SCALE GENOMIC DNA]</scope>
    <source>
        <strain evidence="2 3">106R</strain>
    </source>
</reference>
<protein>
    <recommendedName>
        <fullName evidence="4">Right-handed parallel beta-helix repeat-containing protein</fullName>
    </recommendedName>
</protein>
<keyword evidence="1" id="KW-0732">Signal</keyword>
<dbReference type="RefSeq" id="WP_141969411.1">
    <property type="nucleotide sequence ID" value="NZ_VFMJ01000001.1"/>
</dbReference>
<feature type="signal peptide" evidence="1">
    <location>
        <begin position="1"/>
        <end position="22"/>
    </location>
</feature>
<dbReference type="SUPFAM" id="SSF51126">
    <property type="entry name" value="Pectin lyase-like"/>
    <property type="match status" value="1"/>
</dbReference>